<dbReference type="EMBL" id="FOOC01000011">
    <property type="protein sequence ID" value="SFF59342.1"/>
    <property type="molecule type" value="Genomic_DNA"/>
</dbReference>
<feature type="binding site" evidence="9">
    <location>
        <position position="71"/>
    </location>
    <ligand>
        <name>Mg(2+)</name>
        <dbReference type="ChEBI" id="CHEBI:18420"/>
    </ligand>
</feature>
<evidence type="ECO:0000256" key="6">
    <source>
        <dbReference type="ARBA" id="ARBA00047334"/>
    </source>
</evidence>
<dbReference type="EC" id="2.5.1.3" evidence="9"/>
<dbReference type="SUPFAM" id="SSF51391">
    <property type="entry name" value="Thiamin phosphate synthase"/>
    <property type="match status" value="1"/>
</dbReference>
<evidence type="ECO:0000256" key="9">
    <source>
        <dbReference type="HAMAP-Rule" id="MF_00097"/>
    </source>
</evidence>
<evidence type="ECO:0000259" key="12">
    <source>
        <dbReference type="Pfam" id="PF02581"/>
    </source>
</evidence>
<comment type="catalytic activity">
    <reaction evidence="8 9 10">
        <text>2-[(2R,5Z)-2-carboxy-4-methylthiazol-5(2H)-ylidene]ethyl phosphate + 4-amino-2-methyl-5-(diphosphooxymethyl)pyrimidine + 2 H(+) = thiamine phosphate + CO2 + diphosphate</text>
        <dbReference type="Rhea" id="RHEA:47844"/>
        <dbReference type="ChEBI" id="CHEBI:15378"/>
        <dbReference type="ChEBI" id="CHEBI:16526"/>
        <dbReference type="ChEBI" id="CHEBI:33019"/>
        <dbReference type="ChEBI" id="CHEBI:37575"/>
        <dbReference type="ChEBI" id="CHEBI:57841"/>
        <dbReference type="ChEBI" id="CHEBI:62899"/>
        <dbReference type="EC" id="2.5.1.3"/>
    </reaction>
</comment>
<proteinExistence type="inferred from homology"/>
<keyword evidence="5 9" id="KW-0784">Thiamine biosynthesis</keyword>
<dbReference type="Proteomes" id="UP000199771">
    <property type="component" value="Unassembled WGS sequence"/>
</dbReference>
<dbReference type="InterPro" id="IPR013785">
    <property type="entry name" value="Aldolase_TIM"/>
</dbReference>
<dbReference type="RefSeq" id="WP_091534776.1">
    <property type="nucleotide sequence ID" value="NZ_FOOC01000011.1"/>
</dbReference>
<dbReference type="AlphaFoldDB" id="A0A1I2JWV6"/>
<dbReference type="NCBIfam" id="TIGR00693">
    <property type="entry name" value="thiE"/>
    <property type="match status" value="1"/>
</dbReference>
<feature type="binding site" evidence="9">
    <location>
        <position position="70"/>
    </location>
    <ligand>
        <name>4-amino-2-methyl-5-(diphosphooxymethyl)pyrimidine</name>
        <dbReference type="ChEBI" id="CHEBI:57841"/>
    </ligand>
</feature>
<evidence type="ECO:0000256" key="5">
    <source>
        <dbReference type="ARBA" id="ARBA00022977"/>
    </source>
</evidence>
<dbReference type="Gene3D" id="3.20.20.70">
    <property type="entry name" value="Aldolase class I"/>
    <property type="match status" value="1"/>
</dbReference>
<comment type="function">
    <text evidence="9">Condenses 4-methyl-5-(beta-hydroxyethyl)thiazole monophosphate (THZ-P) and 2-methyl-4-amino-5-hydroxymethyl pyrimidine pyrophosphate (HMP-PP) to form thiamine monophosphate (TMP).</text>
</comment>
<comment type="cofactor">
    <cofactor evidence="9">
        <name>Mg(2+)</name>
        <dbReference type="ChEBI" id="CHEBI:18420"/>
    </cofactor>
    <text evidence="9">Binds 1 Mg(2+) ion per subunit.</text>
</comment>
<evidence type="ECO:0000313" key="14">
    <source>
        <dbReference type="Proteomes" id="UP000199771"/>
    </source>
</evidence>
<accession>A0A1I2JWV6</accession>
<feature type="binding site" evidence="9">
    <location>
        <begin position="136"/>
        <end position="138"/>
    </location>
    <ligand>
        <name>2-[(2R,5Z)-2-carboxy-4-methylthiazol-5(2H)-ylidene]ethyl phosphate</name>
        <dbReference type="ChEBI" id="CHEBI:62899"/>
    </ligand>
</feature>
<evidence type="ECO:0000256" key="1">
    <source>
        <dbReference type="ARBA" id="ARBA00005165"/>
    </source>
</evidence>
<keyword evidence="14" id="KW-1185">Reference proteome</keyword>
<comment type="catalytic activity">
    <reaction evidence="7 9 10">
        <text>2-(2-carboxy-4-methylthiazol-5-yl)ethyl phosphate + 4-amino-2-methyl-5-(diphosphooxymethyl)pyrimidine + 2 H(+) = thiamine phosphate + CO2 + diphosphate</text>
        <dbReference type="Rhea" id="RHEA:47848"/>
        <dbReference type="ChEBI" id="CHEBI:15378"/>
        <dbReference type="ChEBI" id="CHEBI:16526"/>
        <dbReference type="ChEBI" id="CHEBI:33019"/>
        <dbReference type="ChEBI" id="CHEBI:37575"/>
        <dbReference type="ChEBI" id="CHEBI:57841"/>
        <dbReference type="ChEBI" id="CHEBI:62890"/>
        <dbReference type="EC" id="2.5.1.3"/>
    </reaction>
</comment>
<evidence type="ECO:0000256" key="3">
    <source>
        <dbReference type="ARBA" id="ARBA00022723"/>
    </source>
</evidence>
<evidence type="ECO:0000256" key="8">
    <source>
        <dbReference type="ARBA" id="ARBA00047883"/>
    </source>
</evidence>
<sequence>MTTLRGLYAITSQDLVADEVRLLQAARAALSGGAVLLQYRDKWNPPARRERLAAALVALCRTHGVPLIINDDIDLAERCGAYGVHLGAADGDIAAARARLGPDAIIGATCGNALERARHAVAAGASYVAFGRFFASRTKPDAPPAELATLRAARATLAVPICAIGGITPDNAAQVIAAGADLVAAVEGIFGAPDIDTAARRYAQCFVHAGP</sequence>
<gene>
    <name evidence="9" type="primary">thiE</name>
    <name evidence="13" type="ORF">SAMN04488120_1119</name>
</gene>
<dbReference type="OrthoDB" id="9789949at2"/>
<feature type="binding site" evidence="9">
    <location>
        <position position="90"/>
    </location>
    <ligand>
        <name>Mg(2+)</name>
        <dbReference type="ChEBI" id="CHEBI:18420"/>
    </ligand>
</feature>
<dbReference type="PANTHER" id="PTHR20857:SF15">
    <property type="entry name" value="THIAMINE-PHOSPHATE SYNTHASE"/>
    <property type="match status" value="1"/>
</dbReference>
<evidence type="ECO:0000313" key="13">
    <source>
        <dbReference type="EMBL" id="SFF59342.1"/>
    </source>
</evidence>
<dbReference type="PANTHER" id="PTHR20857">
    <property type="entry name" value="THIAMINE-PHOSPHATE PYROPHOSPHORYLASE"/>
    <property type="match status" value="1"/>
</dbReference>
<feature type="binding site" evidence="9">
    <location>
        <position position="109"/>
    </location>
    <ligand>
        <name>4-amino-2-methyl-5-(diphosphooxymethyl)pyrimidine</name>
        <dbReference type="ChEBI" id="CHEBI:57841"/>
    </ligand>
</feature>
<dbReference type="InterPro" id="IPR022998">
    <property type="entry name" value="ThiamineP_synth_TenI"/>
</dbReference>
<dbReference type="GO" id="GO:0005737">
    <property type="term" value="C:cytoplasm"/>
    <property type="evidence" value="ECO:0007669"/>
    <property type="project" value="TreeGrafter"/>
</dbReference>
<dbReference type="GO" id="GO:0000287">
    <property type="term" value="F:magnesium ion binding"/>
    <property type="evidence" value="ECO:0007669"/>
    <property type="project" value="UniProtKB-UniRule"/>
</dbReference>
<feature type="domain" description="Thiamine phosphate synthase/TenI" evidence="12">
    <location>
        <begin position="7"/>
        <end position="189"/>
    </location>
</feature>
<dbReference type="STRING" id="1076937.SAMN04488120_1119"/>
<comment type="catalytic activity">
    <reaction evidence="6 9 10">
        <text>4-methyl-5-(2-phosphooxyethyl)-thiazole + 4-amino-2-methyl-5-(diphosphooxymethyl)pyrimidine + H(+) = thiamine phosphate + diphosphate</text>
        <dbReference type="Rhea" id="RHEA:22328"/>
        <dbReference type="ChEBI" id="CHEBI:15378"/>
        <dbReference type="ChEBI" id="CHEBI:33019"/>
        <dbReference type="ChEBI" id="CHEBI:37575"/>
        <dbReference type="ChEBI" id="CHEBI:57841"/>
        <dbReference type="ChEBI" id="CHEBI:58296"/>
        <dbReference type="EC" id="2.5.1.3"/>
    </reaction>
</comment>
<dbReference type="CDD" id="cd00564">
    <property type="entry name" value="TMP_TenI"/>
    <property type="match status" value="1"/>
</dbReference>
<dbReference type="HAMAP" id="MF_00097">
    <property type="entry name" value="TMP_synthase"/>
    <property type="match status" value="1"/>
</dbReference>
<evidence type="ECO:0000256" key="10">
    <source>
        <dbReference type="RuleBase" id="RU003826"/>
    </source>
</evidence>
<comment type="pathway">
    <text evidence="1 9 11">Cofactor biosynthesis; thiamine diphosphate biosynthesis; thiamine phosphate from 4-amino-2-methyl-5-diphosphomethylpyrimidine and 4-methyl-5-(2-phosphoethyl)-thiazole: step 1/1.</text>
</comment>
<evidence type="ECO:0000256" key="11">
    <source>
        <dbReference type="RuleBase" id="RU004253"/>
    </source>
</evidence>
<dbReference type="InterPro" id="IPR034291">
    <property type="entry name" value="TMP_synthase"/>
</dbReference>
<organism evidence="13 14">
    <name type="scientific">Fontimonas thermophila</name>
    <dbReference type="NCBI Taxonomy" id="1076937"/>
    <lineage>
        <taxon>Bacteria</taxon>
        <taxon>Pseudomonadati</taxon>
        <taxon>Pseudomonadota</taxon>
        <taxon>Gammaproteobacteria</taxon>
        <taxon>Nevskiales</taxon>
        <taxon>Nevskiaceae</taxon>
        <taxon>Fontimonas</taxon>
    </lineage>
</organism>
<dbReference type="InterPro" id="IPR036206">
    <property type="entry name" value="ThiamineP_synth_sf"/>
</dbReference>
<feature type="binding site" evidence="9">
    <location>
        <position position="166"/>
    </location>
    <ligand>
        <name>2-[(2R,5Z)-2-carboxy-4-methylthiazol-5(2H)-ylidene]ethyl phosphate</name>
        <dbReference type="ChEBI" id="CHEBI:62899"/>
    </ligand>
</feature>
<keyword evidence="3 9" id="KW-0479">Metal-binding</keyword>
<keyword evidence="4 9" id="KW-0460">Magnesium</keyword>
<name>A0A1I2JWV6_9GAMM</name>
<comment type="similarity">
    <text evidence="9 10">Belongs to the thiamine-phosphate synthase family.</text>
</comment>
<dbReference type="UniPathway" id="UPA00060">
    <property type="reaction ID" value="UER00141"/>
</dbReference>
<comment type="caution">
    <text evidence="9">Lacks conserved residue(s) required for the propagation of feature annotation.</text>
</comment>
<dbReference type="GO" id="GO:0009229">
    <property type="term" value="P:thiamine diphosphate biosynthetic process"/>
    <property type="evidence" value="ECO:0007669"/>
    <property type="project" value="UniProtKB-UniRule"/>
</dbReference>
<keyword evidence="2 9" id="KW-0808">Transferase</keyword>
<reference evidence="13 14" key="1">
    <citation type="submission" date="2016-10" db="EMBL/GenBank/DDBJ databases">
        <authorList>
            <person name="de Groot N.N."/>
        </authorList>
    </citation>
    <scope>NUCLEOTIDE SEQUENCE [LARGE SCALE GENOMIC DNA]</scope>
    <source>
        <strain evidence="13 14">DSM 23609</strain>
    </source>
</reference>
<dbReference type="GO" id="GO:0004789">
    <property type="term" value="F:thiamine-phosphate diphosphorylase activity"/>
    <property type="evidence" value="ECO:0007669"/>
    <property type="project" value="UniProtKB-UniRule"/>
</dbReference>
<dbReference type="GO" id="GO:0009228">
    <property type="term" value="P:thiamine biosynthetic process"/>
    <property type="evidence" value="ECO:0007669"/>
    <property type="project" value="UniProtKB-KW"/>
</dbReference>
<feature type="binding site" evidence="9">
    <location>
        <begin position="38"/>
        <end position="42"/>
    </location>
    <ligand>
        <name>4-amino-2-methyl-5-(diphosphooxymethyl)pyrimidine</name>
        <dbReference type="ChEBI" id="CHEBI:57841"/>
    </ligand>
</feature>
<dbReference type="Pfam" id="PF02581">
    <property type="entry name" value="TMP-TENI"/>
    <property type="match status" value="1"/>
</dbReference>
<evidence type="ECO:0000256" key="7">
    <source>
        <dbReference type="ARBA" id="ARBA00047851"/>
    </source>
</evidence>
<evidence type="ECO:0000256" key="2">
    <source>
        <dbReference type="ARBA" id="ARBA00022679"/>
    </source>
</evidence>
<protein>
    <recommendedName>
        <fullName evidence="9">Thiamine-phosphate synthase</fullName>
        <shortName evidence="9">TP synthase</shortName>
        <shortName evidence="9">TPS</shortName>
        <ecNumber evidence="9">2.5.1.3</ecNumber>
    </recommendedName>
    <alternativeName>
        <fullName evidence="9">Thiamine-phosphate pyrophosphorylase</fullName>
        <shortName evidence="9">TMP pyrophosphorylase</shortName>
        <shortName evidence="9">TMP-PPase</shortName>
    </alternativeName>
</protein>
<evidence type="ECO:0000256" key="4">
    <source>
        <dbReference type="ARBA" id="ARBA00022842"/>
    </source>
</evidence>
<feature type="binding site" evidence="9">
    <location>
        <position position="139"/>
    </location>
    <ligand>
        <name>4-amino-2-methyl-5-(diphosphooxymethyl)pyrimidine</name>
        <dbReference type="ChEBI" id="CHEBI:57841"/>
    </ligand>
</feature>